<dbReference type="InterPro" id="IPR005646">
    <property type="entry name" value="FapA"/>
</dbReference>
<dbReference type="PANTHER" id="PTHR38032:SF1">
    <property type="entry name" value="RNA-BINDING PROTEIN KHPB N-TERMINAL DOMAIN-CONTAINING PROTEIN"/>
    <property type="match status" value="1"/>
</dbReference>
<evidence type="ECO:0000313" key="3">
    <source>
        <dbReference type="EMBL" id="WLV25786.1"/>
    </source>
</evidence>
<name>A0ABY9KYH6_9BACI</name>
<evidence type="ECO:0000259" key="2">
    <source>
        <dbReference type="Pfam" id="PF20250"/>
    </source>
</evidence>
<organism evidence="3 4">
    <name type="scientific">Aciduricibacillus chroicocephali</name>
    <dbReference type="NCBI Taxonomy" id="3054939"/>
    <lineage>
        <taxon>Bacteria</taxon>
        <taxon>Bacillati</taxon>
        <taxon>Bacillota</taxon>
        <taxon>Bacilli</taxon>
        <taxon>Bacillales</taxon>
        <taxon>Bacillaceae</taxon>
        <taxon>Aciduricibacillus</taxon>
    </lineage>
</organism>
<dbReference type="EMBL" id="CP129113">
    <property type="protein sequence ID" value="WLV25786.1"/>
    <property type="molecule type" value="Genomic_DNA"/>
</dbReference>
<dbReference type="InterPro" id="IPR046866">
    <property type="entry name" value="FapA_N"/>
</dbReference>
<keyword evidence="1" id="KW-0175">Coiled coil</keyword>
<dbReference type="PANTHER" id="PTHR38032">
    <property type="entry name" value="POLYMERASE-RELATED"/>
    <property type="match status" value="1"/>
</dbReference>
<dbReference type="Pfam" id="PF03961">
    <property type="entry name" value="FapA"/>
    <property type="match status" value="1"/>
</dbReference>
<feature type="domain" description="Flagellar Assembly Protein A N-terminal region" evidence="2">
    <location>
        <begin position="10"/>
        <end position="175"/>
    </location>
</feature>
<gene>
    <name evidence="3" type="ORF">QR721_06160</name>
</gene>
<evidence type="ECO:0000256" key="1">
    <source>
        <dbReference type="SAM" id="Coils"/>
    </source>
</evidence>
<accession>A0ABY9KYH6</accession>
<dbReference type="RefSeq" id="WP_348029580.1">
    <property type="nucleotide sequence ID" value="NZ_CP129113.1"/>
</dbReference>
<dbReference type="Pfam" id="PF20250">
    <property type="entry name" value="FapA_N"/>
    <property type="match status" value="1"/>
</dbReference>
<sequence>MDSIEKQLLLKISEDQMEATLHCTNGWSGEPVDETALKHFIVKEGIRTGIIKDAIDQVVAGTSIEVFPLLIAKGEAPVHGKDAEIEYFFETSSEGLKETEEYDFREVMKIPSVQKGTKLAVIHPPDLGKPGEDVLGNMVQADNGKEAVIKAGRNVYFNIEEQAFYACDSGQASVHDDKLHVYSVYEIKESVSMKTGNVQFAGSVVIHGDVPSGFRVTANGDVKVFGMVEAATITANGSIFIAEGLSGMKKGFIRAGKDVHLGYINQGTVLAGRDITVVNSILHSHCTASGKIESRNGNIIGGSASAASLIKAKEFGNRHNTRTDLHFGLDEENERRLEEYEKREKALHEEREKLSALGKQIEERDYQNNIRLRIAHLRQRNKYLQITKELESITIQIRQLEDLAGKEHDASLIASEAIYSNSVISFGKYKKQVDKDYGPISVVLDQNEIYFRPLG</sequence>
<reference evidence="3" key="1">
    <citation type="submission" date="2023-06" db="EMBL/GenBank/DDBJ databases">
        <title>A Treasure from Seagulls: Isolation and Description of Aciduricobacillus qingdaonensis gen. nov., sp. nov., a Rare Obligately Uric Acid-utilizing Member in the Family Bacillaceae.</title>
        <authorList>
            <person name="Liu W."/>
            <person name="Wang B."/>
        </authorList>
    </citation>
    <scope>NUCLEOTIDE SEQUENCE</scope>
    <source>
        <strain evidence="3">44XB</strain>
    </source>
</reference>
<dbReference type="InterPro" id="IPR046865">
    <property type="entry name" value="FapA_b_solenoid"/>
</dbReference>
<dbReference type="Proteomes" id="UP001180087">
    <property type="component" value="Chromosome"/>
</dbReference>
<dbReference type="SUPFAM" id="SSF63848">
    <property type="entry name" value="Cell-division inhibitor MinC, C-terminal domain"/>
    <property type="match status" value="1"/>
</dbReference>
<evidence type="ECO:0000313" key="4">
    <source>
        <dbReference type="Proteomes" id="UP001180087"/>
    </source>
</evidence>
<protein>
    <submittedName>
        <fullName evidence="3">FapA family protein</fullName>
    </submittedName>
</protein>
<dbReference type="InterPro" id="IPR036145">
    <property type="entry name" value="MinC_C_sf"/>
</dbReference>
<keyword evidence="4" id="KW-1185">Reference proteome</keyword>
<proteinExistence type="predicted"/>
<feature type="coiled-coil region" evidence="1">
    <location>
        <begin position="330"/>
        <end position="357"/>
    </location>
</feature>